<name>A0AAW2TZ45_SESRA</name>
<feature type="compositionally biased region" description="Polar residues" evidence="1">
    <location>
        <begin position="22"/>
        <end position="36"/>
    </location>
</feature>
<feature type="region of interest" description="Disordered" evidence="1">
    <location>
        <begin position="1"/>
        <end position="61"/>
    </location>
</feature>
<evidence type="ECO:0000256" key="1">
    <source>
        <dbReference type="SAM" id="MobiDB-lite"/>
    </source>
</evidence>
<dbReference type="AlphaFoldDB" id="A0AAW2TZ45"/>
<organism evidence="2">
    <name type="scientific">Sesamum radiatum</name>
    <name type="common">Black benniseed</name>
    <dbReference type="NCBI Taxonomy" id="300843"/>
    <lineage>
        <taxon>Eukaryota</taxon>
        <taxon>Viridiplantae</taxon>
        <taxon>Streptophyta</taxon>
        <taxon>Embryophyta</taxon>
        <taxon>Tracheophyta</taxon>
        <taxon>Spermatophyta</taxon>
        <taxon>Magnoliopsida</taxon>
        <taxon>eudicotyledons</taxon>
        <taxon>Gunneridae</taxon>
        <taxon>Pentapetalae</taxon>
        <taxon>asterids</taxon>
        <taxon>lamiids</taxon>
        <taxon>Lamiales</taxon>
        <taxon>Pedaliaceae</taxon>
        <taxon>Sesamum</taxon>
    </lineage>
</organism>
<proteinExistence type="predicted"/>
<protein>
    <submittedName>
        <fullName evidence="2">Uncharacterized protein</fullName>
    </submittedName>
</protein>
<feature type="compositionally biased region" description="Acidic residues" evidence="1">
    <location>
        <begin position="45"/>
        <end position="61"/>
    </location>
</feature>
<comment type="caution">
    <text evidence="2">The sequence shown here is derived from an EMBL/GenBank/DDBJ whole genome shotgun (WGS) entry which is preliminary data.</text>
</comment>
<dbReference type="EMBL" id="JACGWJ010000007">
    <property type="protein sequence ID" value="KAL0409808.1"/>
    <property type="molecule type" value="Genomic_DNA"/>
</dbReference>
<sequence>MTSTLEVIGEPLSDGDHRGPNQRPNHTNLGKGSDQQGLYPKDLDEQMQDPQDEPLQEELSD</sequence>
<accession>A0AAW2TZ45</accession>
<reference evidence="2" key="1">
    <citation type="submission" date="2020-06" db="EMBL/GenBank/DDBJ databases">
        <authorList>
            <person name="Li T."/>
            <person name="Hu X."/>
            <person name="Zhang T."/>
            <person name="Song X."/>
            <person name="Zhang H."/>
            <person name="Dai N."/>
            <person name="Sheng W."/>
            <person name="Hou X."/>
            <person name="Wei L."/>
        </authorList>
    </citation>
    <scope>NUCLEOTIDE SEQUENCE</scope>
    <source>
        <strain evidence="2">G02</strain>
        <tissue evidence="2">Leaf</tissue>
    </source>
</reference>
<gene>
    <name evidence="2" type="ORF">Sradi_1915200</name>
</gene>
<reference evidence="2" key="2">
    <citation type="journal article" date="2024" name="Plant">
        <title>Genomic evolution and insights into agronomic trait innovations of Sesamum species.</title>
        <authorList>
            <person name="Miao H."/>
            <person name="Wang L."/>
            <person name="Qu L."/>
            <person name="Liu H."/>
            <person name="Sun Y."/>
            <person name="Le M."/>
            <person name="Wang Q."/>
            <person name="Wei S."/>
            <person name="Zheng Y."/>
            <person name="Lin W."/>
            <person name="Duan Y."/>
            <person name="Cao H."/>
            <person name="Xiong S."/>
            <person name="Wang X."/>
            <person name="Wei L."/>
            <person name="Li C."/>
            <person name="Ma Q."/>
            <person name="Ju M."/>
            <person name="Zhao R."/>
            <person name="Li G."/>
            <person name="Mu C."/>
            <person name="Tian Q."/>
            <person name="Mei H."/>
            <person name="Zhang T."/>
            <person name="Gao T."/>
            <person name="Zhang H."/>
        </authorList>
    </citation>
    <scope>NUCLEOTIDE SEQUENCE</scope>
    <source>
        <strain evidence="2">G02</strain>
    </source>
</reference>
<evidence type="ECO:0000313" key="2">
    <source>
        <dbReference type="EMBL" id="KAL0409808.1"/>
    </source>
</evidence>